<proteinExistence type="predicted"/>
<reference evidence="1" key="1">
    <citation type="submission" date="2018-02" db="EMBL/GenBank/DDBJ databases">
        <title>Rhizophora mucronata_Transcriptome.</title>
        <authorList>
            <person name="Meera S.P."/>
            <person name="Sreeshan A."/>
            <person name="Augustine A."/>
        </authorList>
    </citation>
    <scope>NUCLEOTIDE SEQUENCE</scope>
    <source>
        <tissue evidence="1">Leaf</tissue>
    </source>
</reference>
<name>A0A2P2QKC1_RHIMU</name>
<evidence type="ECO:0000313" key="1">
    <source>
        <dbReference type="EMBL" id="MBX67436.1"/>
    </source>
</evidence>
<organism evidence="1">
    <name type="scientific">Rhizophora mucronata</name>
    <name type="common">Asiatic mangrove</name>
    <dbReference type="NCBI Taxonomy" id="61149"/>
    <lineage>
        <taxon>Eukaryota</taxon>
        <taxon>Viridiplantae</taxon>
        <taxon>Streptophyta</taxon>
        <taxon>Embryophyta</taxon>
        <taxon>Tracheophyta</taxon>
        <taxon>Spermatophyta</taxon>
        <taxon>Magnoliopsida</taxon>
        <taxon>eudicotyledons</taxon>
        <taxon>Gunneridae</taxon>
        <taxon>Pentapetalae</taxon>
        <taxon>rosids</taxon>
        <taxon>fabids</taxon>
        <taxon>Malpighiales</taxon>
        <taxon>Rhizophoraceae</taxon>
        <taxon>Rhizophora</taxon>
    </lineage>
</organism>
<sequence>MCFSHLSCKPSIAAWSLSPTHFASLCILSLQSL</sequence>
<accession>A0A2P2QKC1</accession>
<protein>
    <submittedName>
        <fullName evidence="1">Uncharacterized protein</fullName>
    </submittedName>
</protein>
<dbReference type="AlphaFoldDB" id="A0A2P2QKC1"/>
<dbReference type="EMBL" id="GGEC01086952">
    <property type="protein sequence ID" value="MBX67436.1"/>
    <property type="molecule type" value="Transcribed_RNA"/>
</dbReference>